<sequence>MFEDHDVDVLTFDDVESKMAMFEARITTKETSPNSASRIAIEVERLRRQLVELKANCCLALTPLQLPSCSQAARGYVPDEVSAGCEAAAQDVRFHGIAEPPSSP</sequence>
<name>A0AAD3S2I2_NEPGR</name>
<organism evidence="1 2">
    <name type="scientific">Nepenthes gracilis</name>
    <name type="common">Slender pitcher plant</name>
    <dbReference type="NCBI Taxonomy" id="150966"/>
    <lineage>
        <taxon>Eukaryota</taxon>
        <taxon>Viridiplantae</taxon>
        <taxon>Streptophyta</taxon>
        <taxon>Embryophyta</taxon>
        <taxon>Tracheophyta</taxon>
        <taxon>Spermatophyta</taxon>
        <taxon>Magnoliopsida</taxon>
        <taxon>eudicotyledons</taxon>
        <taxon>Gunneridae</taxon>
        <taxon>Pentapetalae</taxon>
        <taxon>Caryophyllales</taxon>
        <taxon>Nepenthaceae</taxon>
        <taxon>Nepenthes</taxon>
    </lineage>
</organism>
<keyword evidence="2" id="KW-1185">Reference proteome</keyword>
<protein>
    <submittedName>
        <fullName evidence="1">Uncharacterized protein</fullName>
    </submittedName>
</protein>
<gene>
    <name evidence="1" type="ORF">Nepgr_005071</name>
</gene>
<evidence type="ECO:0000313" key="1">
    <source>
        <dbReference type="EMBL" id="GMH03232.1"/>
    </source>
</evidence>
<evidence type="ECO:0000313" key="2">
    <source>
        <dbReference type="Proteomes" id="UP001279734"/>
    </source>
</evidence>
<proteinExistence type="predicted"/>
<accession>A0AAD3S2I2</accession>
<comment type="caution">
    <text evidence="1">The sequence shown here is derived from an EMBL/GenBank/DDBJ whole genome shotgun (WGS) entry which is preliminary data.</text>
</comment>
<dbReference type="EMBL" id="BSYO01000004">
    <property type="protein sequence ID" value="GMH03232.1"/>
    <property type="molecule type" value="Genomic_DNA"/>
</dbReference>
<reference evidence="1" key="1">
    <citation type="submission" date="2023-05" db="EMBL/GenBank/DDBJ databases">
        <title>Nepenthes gracilis genome sequencing.</title>
        <authorList>
            <person name="Fukushima K."/>
        </authorList>
    </citation>
    <scope>NUCLEOTIDE SEQUENCE</scope>
    <source>
        <strain evidence="1">SING2019-196</strain>
    </source>
</reference>
<dbReference type="Proteomes" id="UP001279734">
    <property type="component" value="Unassembled WGS sequence"/>
</dbReference>
<dbReference type="AlphaFoldDB" id="A0AAD3S2I2"/>